<dbReference type="PATRIC" id="fig|189381.12.peg.1616"/>
<feature type="signal peptide" evidence="2">
    <location>
        <begin position="1"/>
        <end position="26"/>
    </location>
</feature>
<dbReference type="Gene3D" id="1.20.120.570">
    <property type="entry name" value="YkyA-like"/>
    <property type="match status" value="1"/>
</dbReference>
<evidence type="ECO:0008006" key="5">
    <source>
        <dbReference type="Google" id="ProtNLM"/>
    </source>
</evidence>
<name>A0A0M0GS11_9BACI</name>
<protein>
    <recommendedName>
        <fullName evidence="5">Cell-wall binding lipoprotein</fullName>
    </recommendedName>
</protein>
<dbReference type="SUPFAM" id="SSF140423">
    <property type="entry name" value="MW0975(SA0943)-like"/>
    <property type="match status" value="1"/>
</dbReference>
<dbReference type="Pfam" id="PF10368">
    <property type="entry name" value="YkyA"/>
    <property type="match status" value="1"/>
</dbReference>
<evidence type="ECO:0000256" key="2">
    <source>
        <dbReference type="SAM" id="SignalP"/>
    </source>
</evidence>
<comment type="caution">
    <text evidence="3">The sequence shown here is derived from an EMBL/GenBank/DDBJ whole genome shotgun (WGS) entry which is preliminary data.</text>
</comment>
<keyword evidence="2" id="KW-0732">Signal</keyword>
<feature type="chain" id="PRO_5038938236" description="Cell-wall binding lipoprotein" evidence="2">
    <location>
        <begin position="27"/>
        <end position="220"/>
    </location>
</feature>
<proteinExistence type="predicted"/>
<evidence type="ECO:0000256" key="1">
    <source>
        <dbReference type="SAM" id="Coils"/>
    </source>
</evidence>
<organism evidence="3 4">
    <name type="scientific">Rossellomorea marisflavi</name>
    <dbReference type="NCBI Taxonomy" id="189381"/>
    <lineage>
        <taxon>Bacteria</taxon>
        <taxon>Bacillati</taxon>
        <taxon>Bacillota</taxon>
        <taxon>Bacilli</taxon>
        <taxon>Bacillales</taxon>
        <taxon>Bacillaceae</taxon>
        <taxon>Rossellomorea</taxon>
    </lineage>
</organism>
<dbReference type="PROSITE" id="PS51257">
    <property type="entry name" value="PROKAR_LIPOPROTEIN"/>
    <property type="match status" value="1"/>
</dbReference>
<dbReference type="InterPro" id="IPR019454">
    <property type="entry name" value="Lipoprot_YkyA-like"/>
</dbReference>
<keyword evidence="4" id="KW-1185">Reference proteome</keyword>
<feature type="coiled-coil region" evidence="1">
    <location>
        <begin position="164"/>
        <end position="208"/>
    </location>
</feature>
<evidence type="ECO:0000313" key="4">
    <source>
        <dbReference type="Proteomes" id="UP000037405"/>
    </source>
</evidence>
<dbReference type="InterPro" id="IPR036785">
    <property type="entry name" value="YkyA-like_sf"/>
</dbReference>
<dbReference type="AlphaFoldDB" id="A0A0M0GS11"/>
<dbReference type="Proteomes" id="UP000037405">
    <property type="component" value="Unassembled WGS sequence"/>
</dbReference>
<keyword evidence="1" id="KW-0175">Coiled coil</keyword>
<dbReference type="STRING" id="189381.GCA_900166615_02809"/>
<reference evidence="4" key="1">
    <citation type="submission" date="2015-07" db="EMBL/GenBank/DDBJ databases">
        <title>Fjat-14235 jcm11544.</title>
        <authorList>
            <person name="Liu B."/>
            <person name="Wang J."/>
            <person name="Zhu Y."/>
            <person name="Liu G."/>
            <person name="Chen Q."/>
            <person name="Chen Z."/>
            <person name="Lan J."/>
            <person name="Che J."/>
            <person name="Ge C."/>
            <person name="Shi H."/>
            <person name="Pan Z."/>
            <person name="Liu X."/>
        </authorList>
    </citation>
    <scope>NUCLEOTIDE SEQUENCE [LARGE SCALE GENOMIC DNA]</scope>
    <source>
        <strain evidence="4">JCM 11544</strain>
    </source>
</reference>
<sequence>MIVSKFRFAIVTGAVALLLMGCSATSSPEESLQDVMEETVSKEKPYAEAQKPLQELEKKEQNLYETIMGLGMKEMDKIQELSDEALKNVDKRKEYIQKEQTSMDEAKETFADASKYIEKLDNADLKKQAQSLEKTMKVRYELHGKLTKSYLNVLDGDKELYEMLKKEDLTMEQLEKQVTSINKEYEKVSKLNDEYNDKTNEYNEAKKDLYSNEAFEEKKD</sequence>
<gene>
    <name evidence="3" type="ORF">AF331_07330</name>
</gene>
<accession>A0A0M0GS11</accession>
<evidence type="ECO:0000313" key="3">
    <source>
        <dbReference type="EMBL" id="KON92257.1"/>
    </source>
</evidence>
<dbReference type="EMBL" id="LGUE01000001">
    <property type="protein sequence ID" value="KON92257.1"/>
    <property type="molecule type" value="Genomic_DNA"/>
</dbReference>